<dbReference type="EMBL" id="CP042914">
    <property type="protein sequence ID" value="QEG42131.1"/>
    <property type="molecule type" value="Genomic_DNA"/>
</dbReference>
<dbReference type="EC" id="2.3.1.111" evidence="2"/>
<dbReference type="Gene3D" id="3.90.180.10">
    <property type="entry name" value="Medium-chain alcohol dehydrogenases, catalytic domain"/>
    <property type="match status" value="1"/>
</dbReference>
<dbReference type="OrthoDB" id="9792162at2"/>
<accession>A0A5B9R6F9</accession>
<dbReference type="Pfam" id="PF08240">
    <property type="entry name" value="ADH_N"/>
    <property type="match status" value="1"/>
</dbReference>
<dbReference type="SMART" id="SM00829">
    <property type="entry name" value="PKS_ER"/>
    <property type="match status" value="1"/>
</dbReference>
<evidence type="ECO:0000313" key="2">
    <source>
        <dbReference type="EMBL" id="QEG42131.1"/>
    </source>
</evidence>
<dbReference type="Gene3D" id="3.40.50.720">
    <property type="entry name" value="NAD(P)-binding Rossmann-like Domain"/>
    <property type="match status" value="1"/>
</dbReference>
<dbReference type="SUPFAM" id="SSF51735">
    <property type="entry name" value="NAD(P)-binding Rossmann-fold domains"/>
    <property type="match status" value="1"/>
</dbReference>
<evidence type="ECO:0000313" key="3">
    <source>
        <dbReference type="Proteomes" id="UP000325286"/>
    </source>
</evidence>
<dbReference type="InterPro" id="IPR050700">
    <property type="entry name" value="YIM1/Zinc_Alcohol_DH_Fams"/>
</dbReference>
<gene>
    <name evidence="2" type="primary">mas</name>
    <name evidence="2" type="ORF">UC8_41640</name>
</gene>
<keyword evidence="2" id="KW-0012">Acyltransferase</keyword>
<dbReference type="KEGG" id="rul:UC8_41640"/>
<dbReference type="Proteomes" id="UP000325286">
    <property type="component" value="Chromosome"/>
</dbReference>
<evidence type="ECO:0000259" key="1">
    <source>
        <dbReference type="SMART" id="SM00829"/>
    </source>
</evidence>
<dbReference type="PANTHER" id="PTHR11695:SF294">
    <property type="entry name" value="RETICULON-4-INTERACTING PROTEIN 1, MITOCHONDRIAL"/>
    <property type="match status" value="1"/>
</dbReference>
<reference evidence="2 3" key="1">
    <citation type="submission" date="2019-08" db="EMBL/GenBank/DDBJ databases">
        <title>Deep-cultivation of Planctomycetes and their phenomic and genomic characterization uncovers novel biology.</title>
        <authorList>
            <person name="Wiegand S."/>
            <person name="Jogler M."/>
            <person name="Boedeker C."/>
            <person name="Pinto D."/>
            <person name="Vollmers J."/>
            <person name="Rivas-Marin E."/>
            <person name="Kohn T."/>
            <person name="Peeters S.H."/>
            <person name="Heuer A."/>
            <person name="Rast P."/>
            <person name="Oberbeckmann S."/>
            <person name="Bunk B."/>
            <person name="Jeske O."/>
            <person name="Meyerdierks A."/>
            <person name="Storesund J.E."/>
            <person name="Kallscheuer N."/>
            <person name="Luecker S."/>
            <person name="Lage O.M."/>
            <person name="Pohl T."/>
            <person name="Merkel B.J."/>
            <person name="Hornburger P."/>
            <person name="Mueller R.-W."/>
            <person name="Bruemmer F."/>
            <person name="Labrenz M."/>
            <person name="Spormann A.M."/>
            <person name="Op den Camp H."/>
            <person name="Overmann J."/>
            <person name="Amann R."/>
            <person name="Jetten M.S.M."/>
            <person name="Mascher T."/>
            <person name="Medema M.H."/>
            <person name="Devos D.P."/>
            <person name="Kaster A.-K."/>
            <person name="Ovreas L."/>
            <person name="Rohde M."/>
            <person name="Galperin M.Y."/>
            <person name="Jogler C."/>
        </authorList>
    </citation>
    <scope>NUCLEOTIDE SEQUENCE [LARGE SCALE GENOMIC DNA]</scope>
    <source>
        <strain evidence="2 3">UC8</strain>
    </source>
</reference>
<proteinExistence type="predicted"/>
<dbReference type="CDD" id="cd08267">
    <property type="entry name" value="MDR1"/>
    <property type="match status" value="1"/>
</dbReference>
<dbReference type="PANTHER" id="PTHR11695">
    <property type="entry name" value="ALCOHOL DEHYDROGENASE RELATED"/>
    <property type="match status" value="1"/>
</dbReference>
<dbReference type="SUPFAM" id="SSF50129">
    <property type="entry name" value="GroES-like"/>
    <property type="match status" value="1"/>
</dbReference>
<dbReference type="InterPro" id="IPR020843">
    <property type="entry name" value="ER"/>
</dbReference>
<name>A0A5B9R6F9_9BACT</name>
<dbReference type="GO" id="GO:0016491">
    <property type="term" value="F:oxidoreductase activity"/>
    <property type="evidence" value="ECO:0007669"/>
    <property type="project" value="InterPro"/>
</dbReference>
<keyword evidence="3" id="KW-1185">Reference proteome</keyword>
<dbReference type="InterPro" id="IPR011032">
    <property type="entry name" value="GroES-like_sf"/>
</dbReference>
<dbReference type="GO" id="GO:0050111">
    <property type="term" value="F:mycocerosate synthase activity"/>
    <property type="evidence" value="ECO:0007669"/>
    <property type="project" value="UniProtKB-EC"/>
</dbReference>
<sequence>MQAIIQDHYGAPDLLQLRDIARPAVGDGEVRVRVRAAALHAGDCFGVRGTPFLMRMETGLWKPKYGVPGYDFAGYVEAVGKSVTRVRAGDEVFGACEGSCAEYTVTAEDKLAAKPSGLSFQQAAAIPTSGLAALHALRDVAKVQAGQQVMINGASGGVGTYAVQIAKSMGAEVTGVCGTDNVDMVRSLGADHVFDYRNHDFAAGGRQFDLIFDNIENRSLADCRRALKPTGMLILNSGTGAKGIKLLVRIIKPLLLSPMVRHTLRRYLSVPNHDDLVVLTEMTKAGTLTPVIDRIYPLAETPDAIRYLEQGHAKGKVVIDVGS</sequence>
<dbReference type="AlphaFoldDB" id="A0A5B9R6F9"/>
<dbReference type="Pfam" id="PF13602">
    <property type="entry name" value="ADH_zinc_N_2"/>
    <property type="match status" value="1"/>
</dbReference>
<protein>
    <submittedName>
        <fullName evidence="2">Mycocerosic acid synthase</fullName>
        <ecNumber evidence="2">2.3.1.111</ecNumber>
    </submittedName>
</protein>
<dbReference type="InterPro" id="IPR036291">
    <property type="entry name" value="NAD(P)-bd_dom_sf"/>
</dbReference>
<feature type="domain" description="Enoyl reductase (ER)" evidence="1">
    <location>
        <begin position="10"/>
        <end position="319"/>
    </location>
</feature>
<dbReference type="RefSeq" id="WP_068142223.1">
    <property type="nucleotide sequence ID" value="NZ_CP042914.1"/>
</dbReference>
<dbReference type="InterPro" id="IPR013154">
    <property type="entry name" value="ADH-like_N"/>
</dbReference>
<keyword evidence="2" id="KW-0808">Transferase</keyword>
<organism evidence="2 3">
    <name type="scientific">Roseimaritima ulvae</name>
    <dbReference type="NCBI Taxonomy" id="980254"/>
    <lineage>
        <taxon>Bacteria</taxon>
        <taxon>Pseudomonadati</taxon>
        <taxon>Planctomycetota</taxon>
        <taxon>Planctomycetia</taxon>
        <taxon>Pirellulales</taxon>
        <taxon>Pirellulaceae</taxon>
        <taxon>Roseimaritima</taxon>
    </lineage>
</organism>